<sequence length="106" mass="11056">MPGEMPRTLTSRFAAFSPNGDVTKGAGEKPSCVGDVYGECECKDVNSQVVVEIFGEENEAAEIIVLSVTGSDGGAESICVLLSHIVDVYVNTGCEPEQASKDCGLP</sequence>
<name>A0A4R2JUW7_9PSEU</name>
<evidence type="ECO:0000313" key="1">
    <source>
        <dbReference type="EMBL" id="TCO61076.1"/>
    </source>
</evidence>
<reference evidence="1 2" key="1">
    <citation type="submission" date="2019-03" db="EMBL/GenBank/DDBJ databases">
        <title>Genomic Encyclopedia of Type Strains, Phase IV (KMG-IV): sequencing the most valuable type-strain genomes for metagenomic binning, comparative biology and taxonomic classification.</title>
        <authorList>
            <person name="Goeker M."/>
        </authorList>
    </citation>
    <scope>NUCLEOTIDE SEQUENCE [LARGE SCALE GENOMIC DNA]</scope>
    <source>
        <strain evidence="1 2">DSM 45934</strain>
    </source>
</reference>
<comment type="caution">
    <text evidence="1">The sequence shown here is derived from an EMBL/GenBank/DDBJ whole genome shotgun (WGS) entry which is preliminary data.</text>
</comment>
<protein>
    <submittedName>
        <fullName evidence="1">Uncharacterized protein</fullName>
    </submittedName>
</protein>
<evidence type="ECO:0000313" key="2">
    <source>
        <dbReference type="Proteomes" id="UP000295680"/>
    </source>
</evidence>
<gene>
    <name evidence="1" type="ORF">EV192_103660</name>
</gene>
<dbReference type="EMBL" id="SLWS01000003">
    <property type="protein sequence ID" value="TCO61076.1"/>
    <property type="molecule type" value="Genomic_DNA"/>
</dbReference>
<accession>A0A4R2JUW7</accession>
<dbReference type="Proteomes" id="UP000295680">
    <property type="component" value="Unassembled WGS sequence"/>
</dbReference>
<organism evidence="1 2">
    <name type="scientific">Actinocrispum wychmicini</name>
    <dbReference type="NCBI Taxonomy" id="1213861"/>
    <lineage>
        <taxon>Bacteria</taxon>
        <taxon>Bacillati</taxon>
        <taxon>Actinomycetota</taxon>
        <taxon>Actinomycetes</taxon>
        <taxon>Pseudonocardiales</taxon>
        <taxon>Pseudonocardiaceae</taxon>
        <taxon>Actinocrispum</taxon>
    </lineage>
</organism>
<dbReference type="AlphaFoldDB" id="A0A4R2JUW7"/>
<keyword evidence="2" id="KW-1185">Reference proteome</keyword>
<proteinExistence type="predicted"/>